<feature type="region of interest" description="Disordered" evidence="1">
    <location>
        <begin position="680"/>
        <end position="703"/>
    </location>
</feature>
<dbReference type="InterPro" id="IPR024593">
    <property type="entry name" value="DUF3444"/>
</dbReference>
<dbReference type="SMART" id="SM00271">
    <property type="entry name" value="DnaJ"/>
    <property type="match status" value="1"/>
</dbReference>
<dbReference type="PRINTS" id="PR00625">
    <property type="entry name" value="JDOMAIN"/>
</dbReference>
<proteinExistence type="predicted"/>
<name>A0AAV1WJH0_LUPLU</name>
<reference evidence="3 4" key="1">
    <citation type="submission" date="2024-03" db="EMBL/GenBank/DDBJ databases">
        <authorList>
            <person name="Martinez-Hernandez J."/>
        </authorList>
    </citation>
    <scope>NUCLEOTIDE SEQUENCE [LARGE SCALE GENOMIC DNA]</scope>
</reference>
<dbReference type="Pfam" id="PF11926">
    <property type="entry name" value="DUF3444"/>
    <property type="match status" value="2"/>
</dbReference>
<dbReference type="Gene3D" id="1.10.287.110">
    <property type="entry name" value="DnaJ domain"/>
    <property type="match status" value="1"/>
</dbReference>
<dbReference type="SUPFAM" id="SSF46565">
    <property type="entry name" value="Chaperone J-domain"/>
    <property type="match status" value="1"/>
</dbReference>
<evidence type="ECO:0000313" key="3">
    <source>
        <dbReference type="EMBL" id="CAL0309042.1"/>
    </source>
</evidence>
<dbReference type="PROSITE" id="PS50076">
    <property type="entry name" value="DNAJ_2"/>
    <property type="match status" value="1"/>
</dbReference>
<sequence length="959" mass="109167">MDCNKEEALRARDMAEKKMESKDFAGARKVALKAKQLYPDLENISQILIVCDVHCSAEHKLNGNVMDWYKILQIELTANDTTIKKQYRKFALQLHPDKNQFPGAEAAFKLIGEAQRVLLDSLSRSRFDDMYRRVTMTRNATPSYNVQKVQMNFNSPVQRSVRPVFTNLNPQQHQQPRQSSQQGGLNGGRPTFWTACTFCSFRFEYYREVLNRSLRCQNCSKPFIAYDVDMQGTTPATNSTPQAFGQQKYGVNQGTYNAGVGSQGNLNTNKTNAQPSEKKGSTIDTSRKRNGKRRKKQGEKSSESSDSIDSTDSEDDTIADIDNFPGVEKFSSNREENPRRSTRQKHQVSYNENVSDDDDDDSLIPSKRSKWSSSSSDANESCPQAAKVNYQYGSAGDTKDDLKEVKCKRSEESLVNGDVDIKETRGKEAVNDSKADKASASTSFVFPDPEFNDFDKKEGCFEVGQIWAIFDTADGMPRFYAIIRRVFSNGFKVRITWFEADPDEDDEIHWFNEQLPIACGKFKLGATDTTKDHLMFSHLICCERIGRSTFKVYPRKGETWALFKNWDIKWYMDAKSHEQYDYEFVQILSDYVEGEGVVVAYLTKLKDFVSLFSRIMKEGKHSIQIPSAELFRFSHRVPSFKMTGEERLGVPIGSYELDPASLPQNLEEIDVPEDVEWKAGHNPSVGVSTKPERDASTSKVNLENSDSAVETKISVDLNGGSAPSASAIDAFEIPDPQFFKFDTLRSPEKFKVEQIWAFYSDEDGLPKYYGRIKSVRTSPDFELEVKYLSNCWLPEDTIEWEDKYMIIACGGFNIKAHGKVSFYNNTHHVSHQVHTSTDGKKKGYTILPRIGEFWALYRKWTPKIKCTDLEKIEYDIAQVVGETDLWIDISLMEMMSGYSSVFKAKFDEGSGLTMRIPKKELLRFSHRIPAFKLTEAHDNLSGCWELDPSAVPVQYFNSK</sequence>
<evidence type="ECO:0000259" key="2">
    <source>
        <dbReference type="PROSITE" id="PS50076"/>
    </source>
</evidence>
<dbReference type="InterPro" id="IPR001623">
    <property type="entry name" value="DnaJ_domain"/>
</dbReference>
<dbReference type="EMBL" id="CAXHTB010000007">
    <property type="protein sequence ID" value="CAL0309042.1"/>
    <property type="molecule type" value="Genomic_DNA"/>
</dbReference>
<feature type="domain" description="J" evidence="2">
    <location>
        <begin position="67"/>
        <end position="131"/>
    </location>
</feature>
<keyword evidence="4" id="KW-1185">Reference proteome</keyword>
<dbReference type="InterPro" id="IPR036869">
    <property type="entry name" value="J_dom_sf"/>
</dbReference>
<dbReference type="PANTHER" id="PTHR45089">
    <property type="entry name" value="DNAJ HEAT SHOCK AMINO-TERMINAL DOMAIN PROTEIN-RELATED"/>
    <property type="match status" value="1"/>
</dbReference>
<evidence type="ECO:0000256" key="1">
    <source>
        <dbReference type="SAM" id="MobiDB-lite"/>
    </source>
</evidence>
<gene>
    <name evidence="3" type="ORF">LLUT_LOCUS10102</name>
</gene>
<dbReference type="Proteomes" id="UP001497480">
    <property type="component" value="Unassembled WGS sequence"/>
</dbReference>
<feature type="region of interest" description="Disordered" evidence="1">
    <location>
        <begin position="255"/>
        <end position="383"/>
    </location>
</feature>
<feature type="compositionally biased region" description="Basic residues" evidence="1">
    <location>
        <begin position="288"/>
        <end position="297"/>
    </location>
</feature>
<dbReference type="AlphaFoldDB" id="A0AAV1WJH0"/>
<evidence type="ECO:0000313" key="4">
    <source>
        <dbReference type="Proteomes" id="UP001497480"/>
    </source>
</evidence>
<accession>A0AAV1WJH0</accession>
<comment type="caution">
    <text evidence="3">The sequence shown here is derived from an EMBL/GenBank/DDBJ whole genome shotgun (WGS) entry which is preliminary data.</text>
</comment>
<feature type="compositionally biased region" description="Acidic residues" evidence="1">
    <location>
        <begin position="309"/>
        <end position="319"/>
    </location>
</feature>
<feature type="compositionally biased region" description="Low complexity" evidence="1">
    <location>
        <begin position="363"/>
        <end position="382"/>
    </location>
</feature>
<dbReference type="Pfam" id="PF00226">
    <property type="entry name" value="DnaJ"/>
    <property type="match status" value="1"/>
</dbReference>
<dbReference type="PANTHER" id="PTHR45089:SF24">
    <property type="entry name" value="DNAJ HEAT SHOCK N-TERMINAL DOMAIN-CONTAINING PROTEIN"/>
    <property type="match status" value="1"/>
</dbReference>
<protein>
    <recommendedName>
        <fullName evidence="2">J domain-containing protein</fullName>
    </recommendedName>
</protein>
<dbReference type="CDD" id="cd06257">
    <property type="entry name" value="DnaJ"/>
    <property type="match status" value="1"/>
</dbReference>
<feature type="compositionally biased region" description="Polar residues" evidence="1">
    <location>
        <begin position="263"/>
        <end position="275"/>
    </location>
</feature>
<organism evidence="3 4">
    <name type="scientific">Lupinus luteus</name>
    <name type="common">European yellow lupine</name>
    <dbReference type="NCBI Taxonomy" id="3873"/>
    <lineage>
        <taxon>Eukaryota</taxon>
        <taxon>Viridiplantae</taxon>
        <taxon>Streptophyta</taxon>
        <taxon>Embryophyta</taxon>
        <taxon>Tracheophyta</taxon>
        <taxon>Spermatophyta</taxon>
        <taxon>Magnoliopsida</taxon>
        <taxon>eudicotyledons</taxon>
        <taxon>Gunneridae</taxon>
        <taxon>Pentapetalae</taxon>
        <taxon>rosids</taxon>
        <taxon>fabids</taxon>
        <taxon>Fabales</taxon>
        <taxon>Fabaceae</taxon>
        <taxon>Papilionoideae</taxon>
        <taxon>50 kb inversion clade</taxon>
        <taxon>genistoids sensu lato</taxon>
        <taxon>core genistoids</taxon>
        <taxon>Genisteae</taxon>
        <taxon>Lupinus</taxon>
    </lineage>
</organism>
<feature type="compositionally biased region" description="Basic and acidic residues" evidence="1">
    <location>
        <begin position="276"/>
        <end position="287"/>
    </location>
</feature>